<evidence type="ECO:0008006" key="4">
    <source>
        <dbReference type="Google" id="ProtNLM"/>
    </source>
</evidence>
<evidence type="ECO:0000313" key="2">
    <source>
        <dbReference type="EMBL" id="GCC53593.1"/>
    </source>
</evidence>
<comment type="caution">
    <text evidence="2">The sequence shown here is derived from an EMBL/GenBank/DDBJ whole genome shotgun (WGS) entry which is preliminary data.</text>
</comment>
<keyword evidence="1" id="KW-0732">Signal</keyword>
<evidence type="ECO:0000256" key="1">
    <source>
        <dbReference type="SAM" id="SignalP"/>
    </source>
</evidence>
<dbReference type="NCBIfam" id="TIGR04183">
    <property type="entry name" value="Por_Secre_tail"/>
    <property type="match status" value="1"/>
</dbReference>
<accession>A0A401UFC8</accession>
<name>A0A401UFC8_9BACT</name>
<evidence type="ECO:0000313" key="3">
    <source>
        <dbReference type="Proteomes" id="UP000288227"/>
    </source>
</evidence>
<dbReference type="AlphaFoldDB" id="A0A401UFC8"/>
<protein>
    <recommendedName>
        <fullName evidence="4">T9SS C-terminal target domain-containing protein</fullName>
    </recommendedName>
</protein>
<dbReference type="EMBL" id="BHXQ01000008">
    <property type="protein sequence ID" value="GCC53593.1"/>
    <property type="molecule type" value="Genomic_DNA"/>
</dbReference>
<organism evidence="2 3">
    <name type="scientific">Chryseotalea sanaruensis</name>
    <dbReference type="NCBI Taxonomy" id="2482724"/>
    <lineage>
        <taxon>Bacteria</taxon>
        <taxon>Pseudomonadati</taxon>
        <taxon>Bacteroidota</taxon>
        <taxon>Cytophagia</taxon>
        <taxon>Cytophagales</taxon>
        <taxon>Chryseotaleaceae</taxon>
        <taxon>Chryseotalea</taxon>
    </lineage>
</organism>
<proteinExistence type="predicted"/>
<feature type="chain" id="PRO_5019189266" description="T9SS C-terminal target domain-containing protein" evidence="1">
    <location>
        <begin position="24"/>
        <end position="362"/>
    </location>
</feature>
<feature type="signal peptide" evidence="1">
    <location>
        <begin position="1"/>
        <end position="23"/>
    </location>
</feature>
<gene>
    <name evidence="2" type="ORF">SanaruYs_38380</name>
</gene>
<reference evidence="2 3" key="1">
    <citation type="submission" date="2018-11" db="EMBL/GenBank/DDBJ databases">
        <title>Chryseotalea sanarue gen. nov., sp., nov., a member of the family Cytophagaceae, isolated from a brackish lake in Hamamatsu Japan.</title>
        <authorList>
            <person name="Maejima Y."/>
            <person name="Iino T."/>
            <person name="Muraguchi Y."/>
            <person name="Fukuda K."/>
            <person name="Ohkuma M."/>
            <person name="Moriuchi R."/>
            <person name="Dohra H."/>
            <person name="Kimbara K."/>
            <person name="Shintani M."/>
        </authorList>
    </citation>
    <scope>NUCLEOTIDE SEQUENCE [LARGE SCALE GENOMIC DNA]</scope>
    <source>
        <strain evidence="2 3">Ys</strain>
    </source>
</reference>
<dbReference type="InterPro" id="IPR026444">
    <property type="entry name" value="Secre_tail"/>
</dbReference>
<sequence>MYLKMKFLIVLIVCLLASKGAYAQFTATSSIAAAQEDWDTAGAWSFPAGFTPNGGFPNNDFDEDASTAAFGGDYGRFIIIDTNDNIKIPNNVVIDLSNSGIETITLRAGSELHFGSNAQLILPAGAVVIFEAGAELIADSNSSGTYLEVGGNGVWGRECEPACDNGTLTGPGSITENSDPSNPLPVELSSFTTDLFGESVNLKWSTASQLNFSHFEIEHSMNAEAWSTLESIQGEGTTNELNEYSFKHTDPYNGKNYYRLRMVDLDETFEYSPIEFLEVVTKNSFVVSPNPSKAGIVRYKINFSPMEGDQLVVYDLMGGQIFSNSVSMLNNEFELPNSLAKGTYLVRYNGQTVNQVVRLIID</sequence>
<keyword evidence="3" id="KW-1185">Reference proteome</keyword>
<dbReference type="Proteomes" id="UP000288227">
    <property type="component" value="Unassembled WGS sequence"/>
</dbReference>